<dbReference type="Pfam" id="PF06463">
    <property type="entry name" value="Mob_synth_C"/>
    <property type="match status" value="1"/>
</dbReference>
<feature type="binding site" evidence="12">
    <location>
        <position position="188"/>
    </location>
    <ligand>
        <name>S-adenosyl-L-methionine</name>
        <dbReference type="ChEBI" id="CHEBI:59789"/>
    </ligand>
</feature>
<dbReference type="InterPro" id="IPR013483">
    <property type="entry name" value="MoaA"/>
</dbReference>
<dbReference type="SUPFAM" id="SSF102114">
    <property type="entry name" value="Radical SAM enzymes"/>
    <property type="match status" value="1"/>
</dbReference>
<dbReference type="PANTHER" id="PTHR22960:SF0">
    <property type="entry name" value="MOLYBDENUM COFACTOR BIOSYNTHESIS PROTEIN 1"/>
    <property type="match status" value="1"/>
</dbReference>
<dbReference type="SFLD" id="SFLDG01067">
    <property type="entry name" value="SPASM/twitch_domain_containing"/>
    <property type="match status" value="1"/>
</dbReference>
<dbReference type="GO" id="GO:0006777">
    <property type="term" value="P:Mo-molybdopterin cofactor biosynthetic process"/>
    <property type="evidence" value="ECO:0007669"/>
    <property type="project" value="UniProtKB-UniRule"/>
</dbReference>
<dbReference type="InterPro" id="IPR000385">
    <property type="entry name" value="MoaA_NifB_PqqE_Fe-S-bd_CS"/>
</dbReference>
<evidence type="ECO:0000259" key="13">
    <source>
        <dbReference type="PROSITE" id="PS51918"/>
    </source>
</evidence>
<dbReference type="PROSITE" id="PS01305">
    <property type="entry name" value="MOAA_NIFB_PQQE"/>
    <property type="match status" value="1"/>
</dbReference>
<dbReference type="InterPro" id="IPR058240">
    <property type="entry name" value="rSAM_sf"/>
</dbReference>
<comment type="caution">
    <text evidence="14">The sequence shown here is derived from an EMBL/GenBank/DDBJ whole genome shotgun (WGS) entry which is preliminary data.</text>
</comment>
<feature type="binding site" evidence="12">
    <location>
        <position position="253"/>
    </location>
    <ligand>
        <name>[4Fe-4S] cluster</name>
        <dbReference type="ChEBI" id="CHEBI:49883"/>
        <label>2</label>
        <note>4Fe-4S-substrate</note>
    </ligand>
</feature>
<keyword evidence="7 12" id="KW-0411">Iron-sulfur</keyword>
<feature type="binding site" evidence="12">
    <location>
        <position position="24"/>
    </location>
    <ligand>
        <name>[4Fe-4S] cluster</name>
        <dbReference type="ChEBI" id="CHEBI:49883"/>
        <label>1</label>
        <note>4Fe-4S-S-AdoMet</note>
    </ligand>
</feature>
<dbReference type="AlphaFoldDB" id="A0A1Y4L8B3"/>
<keyword evidence="6 12" id="KW-0408">Iron</keyword>
<dbReference type="CDD" id="cd01335">
    <property type="entry name" value="Radical_SAM"/>
    <property type="match status" value="1"/>
</dbReference>
<dbReference type="GO" id="GO:0046872">
    <property type="term" value="F:metal ion binding"/>
    <property type="evidence" value="ECO:0007669"/>
    <property type="project" value="UniProtKB-KW"/>
</dbReference>
<comment type="similarity">
    <text evidence="12">Belongs to the radical SAM superfamily. MoaA family.</text>
</comment>
<dbReference type="UniPathway" id="UPA00344"/>
<feature type="binding site" evidence="12">
    <location>
        <position position="154"/>
    </location>
    <ligand>
        <name>GTP</name>
        <dbReference type="ChEBI" id="CHEBI:37565"/>
    </ligand>
</feature>
<evidence type="ECO:0000313" key="15">
    <source>
        <dbReference type="Proteomes" id="UP000195897"/>
    </source>
</evidence>
<feature type="binding site" evidence="12">
    <location>
        <position position="94"/>
    </location>
    <ligand>
        <name>GTP</name>
        <dbReference type="ChEBI" id="CHEBI:37565"/>
    </ligand>
</feature>
<dbReference type="GO" id="GO:1904047">
    <property type="term" value="F:S-adenosyl-L-methionine binding"/>
    <property type="evidence" value="ECO:0007669"/>
    <property type="project" value="UniProtKB-UniRule"/>
</dbReference>
<dbReference type="InterPro" id="IPR050105">
    <property type="entry name" value="MoCo_biosynth_MoaA/MoaC"/>
</dbReference>
<gene>
    <name evidence="12" type="primary">moaA</name>
    <name evidence="14" type="ORF">B5F17_12035</name>
</gene>
<keyword evidence="10 12" id="KW-0456">Lyase</keyword>
<evidence type="ECO:0000256" key="2">
    <source>
        <dbReference type="ARBA" id="ARBA00022485"/>
    </source>
</evidence>
<dbReference type="Proteomes" id="UP000195897">
    <property type="component" value="Unassembled WGS sequence"/>
</dbReference>
<feature type="binding site" evidence="12">
    <location>
        <position position="20"/>
    </location>
    <ligand>
        <name>[4Fe-4S] cluster</name>
        <dbReference type="ChEBI" id="CHEBI:49883"/>
        <label>1</label>
        <note>4Fe-4S-S-AdoMet</note>
    </ligand>
</feature>
<feature type="binding site" evidence="12">
    <location>
        <position position="118"/>
    </location>
    <ligand>
        <name>S-adenosyl-L-methionine</name>
        <dbReference type="ChEBI" id="CHEBI:59789"/>
    </ligand>
</feature>
<name>A0A1Y4L8B3_9FIRM</name>
<evidence type="ECO:0000256" key="4">
    <source>
        <dbReference type="ARBA" id="ARBA00022723"/>
    </source>
</evidence>
<evidence type="ECO:0000256" key="9">
    <source>
        <dbReference type="ARBA" id="ARBA00023150"/>
    </source>
</evidence>
<dbReference type="GO" id="GO:0061798">
    <property type="term" value="F:GTP 3',8'-cyclase activity"/>
    <property type="evidence" value="ECO:0007669"/>
    <property type="project" value="UniProtKB-UniRule"/>
</dbReference>
<reference evidence="15" key="1">
    <citation type="submission" date="2017-04" db="EMBL/GenBank/DDBJ databases">
        <title>Function of individual gut microbiota members based on whole genome sequencing of pure cultures obtained from chicken caecum.</title>
        <authorList>
            <person name="Medvecky M."/>
            <person name="Cejkova D."/>
            <person name="Polansky O."/>
            <person name="Karasova D."/>
            <person name="Kubasova T."/>
            <person name="Cizek A."/>
            <person name="Rychlik I."/>
        </authorList>
    </citation>
    <scope>NUCLEOTIDE SEQUENCE [LARGE SCALE GENOMIC DNA]</scope>
    <source>
        <strain evidence="15">An180</strain>
    </source>
</reference>
<feature type="binding site" evidence="12">
    <location>
        <position position="67"/>
    </location>
    <ligand>
        <name>S-adenosyl-L-methionine</name>
        <dbReference type="ChEBI" id="CHEBI:59789"/>
    </ligand>
</feature>
<sequence>MIDRLGRNITYVRVSVTDRCNLRCRYCMPETGVPFLPHEEILRFEEITEVVRALAKLGLRQVKLTGGEPLCRHDLPALARMLGEIPGIEEVTLTTNGLLLPGQAQALADAGISRVNLSLDTLRPDRYAEITRCGKLEDALSGLQAAQKAGMRVKLNVVPVRGFNDDEIVDLVRFGREHDCPVRFIELMPVGLGASRQGLSNAEVLDIIQKAMPGFTPFRGGKLGNGPAVCYGWQDGGVFGLIGAVHDRFCASCNRVRLTADGMLRLCLAQPDGLDLKPYLRDGREDMQAAIERAIYGKPTGHHFSEQDTADRTMNGIGG</sequence>
<dbReference type="CDD" id="cd21117">
    <property type="entry name" value="Twitch_MoaA"/>
    <property type="match status" value="1"/>
</dbReference>
<dbReference type="InterPro" id="IPR007197">
    <property type="entry name" value="rSAM"/>
</dbReference>
<feature type="binding site" evidence="12">
    <location>
        <position position="27"/>
    </location>
    <ligand>
        <name>[4Fe-4S] cluster</name>
        <dbReference type="ChEBI" id="CHEBI:49883"/>
        <label>1</label>
        <note>4Fe-4S-S-AdoMet</note>
    </ligand>
</feature>
<dbReference type="SFLD" id="SFLDS00029">
    <property type="entry name" value="Radical_SAM"/>
    <property type="match status" value="1"/>
</dbReference>
<feature type="binding site" evidence="12">
    <location>
        <position position="267"/>
    </location>
    <ligand>
        <name>[4Fe-4S] cluster</name>
        <dbReference type="ChEBI" id="CHEBI:49883"/>
        <label>2</label>
        <note>4Fe-4S-substrate</note>
    </ligand>
</feature>
<comment type="subunit">
    <text evidence="12">Monomer and homodimer.</text>
</comment>
<keyword evidence="4 12" id="KW-0479">Metal-binding</keyword>
<evidence type="ECO:0000256" key="8">
    <source>
        <dbReference type="ARBA" id="ARBA00023134"/>
    </source>
</evidence>
<comment type="caution">
    <text evidence="12">Lacks conserved residue(s) required for the propagation of feature annotation.</text>
</comment>
<dbReference type="InterPro" id="IPR010505">
    <property type="entry name" value="MoaA_twitch"/>
</dbReference>
<evidence type="ECO:0000256" key="11">
    <source>
        <dbReference type="ARBA" id="ARBA00048697"/>
    </source>
</evidence>
<keyword evidence="3 12" id="KW-0949">S-adenosyl-L-methionine</keyword>
<accession>A0A1Y4L8B3</accession>
<dbReference type="EMBL" id="NFKK01000018">
    <property type="protein sequence ID" value="OUP51709.1"/>
    <property type="molecule type" value="Genomic_DNA"/>
</dbReference>
<evidence type="ECO:0000313" key="14">
    <source>
        <dbReference type="EMBL" id="OUP51709.1"/>
    </source>
</evidence>
<keyword evidence="5 12" id="KW-0547">Nucleotide-binding</keyword>
<dbReference type="HAMAP" id="MF_01225_B">
    <property type="entry name" value="MoaA_B"/>
    <property type="match status" value="1"/>
</dbReference>
<dbReference type="InterPro" id="IPR006638">
    <property type="entry name" value="Elp3/MiaA/NifB-like_rSAM"/>
</dbReference>
<evidence type="ECO:0000256" key="6">
    <source>
        <dbReference type="ARBA" id="ARBA00023004"/>
    </source>
</evidence>
<dbReference type="SFLD" id="SFLDG01386">
    <property type="entry name" value="main_SPASM_domain-containing"/>
    <property type="match status" value="1"/>
</dbReference>
<dbReference type="EC" id="4.1.99.22" evidence="1 12"/>
<dbReference type="InterPro" id="IPR013785">
    <property type="entry name" value="Aldolase_TIM"/>
</dbReference>
<keyword evidence="8 12" id="KW-0342">GTP-binding</keyword>
<organism evidence="14 15">
    <name type="scientific">Butyricicoccus pullicaecorum</name>
    <dbReference type="NCBI Taxonomy" id="501571"/>
    <lineage>
        <taxon>Bacteria</taxon>
        <taxon>Bacillati</taxon>
        <taxon>Bacillota</taxon>
        <taxon>Clostridia</taxon>
        <taxon>Eubacteriales</taxon>
        <taxon>Butyricicoccaceae</taxon>
        <taxon>Butyricicoccus</taxon>
    </lineage>
</organism>
<dbReference type="GO" id="GO:0051539">
    <property type="term" value="F:4 iron, 4 sulfur cluster binding"/>
    <property type="evidence" value="ECO:0007669"/>
    <property type="project" value="UniProtKB-UniRule"/>
</dbReference>
<comment type="function">
    <text evidence="12">Catalyzes the cyclization of GTP to (8S)-3',8-cyclo-7,8-dihydroguanosine 5'-triphosphate.</text>
</comment>
<keyword evidence="9 12" id="KW-0501">Molybdenum cofactor biosynthesis</keyword>
<dbReference type="RefSeq" id="WP_087374177.1">
    <property type="nucleotide sequence ID" value="NZ_NFKK01000018.1"/>
</dbReference>
<comment type="catalytic activity">
    <reaction evidence="11 12">
        <text>GTP + AH2 + S-adenosyl-L-methionine = (8S)-3',8-cyclo-7,8-dihydroguanosine 5'-triphosphate + 5'-deoxyadenosine + L-methionine + A + H(+)</text>
        <dbReference type="Rhea" id="RHEA:49576"/>
        <dbReference type="ChEBI" id="CHEBI:13193"/>
        <dbReference type="ChEBI" id="CHEBI:15378"/>
        <dbReference type="ChEBI" id="CHEBI:17319"/>
        <dbReference type="ChEBI" id="CHEBI:17499"/>
        <dbReference type="ChEBI" id="CHEBI:37565"/>
        <dbReference type="ChEBI" id="CHEBI:57844"/>
        <dbReference type="ChEBI" id="CHEBI:59789"/>
        <dbReference type="ChEBI" id="CHEBI:131766"/>
        <dbReference type="EC" id="4.1.99.22"/>
    </reaction>
</comment>
<feature type="binding site" evidence="12">
    <location>
        <position position="250"/>
    </location>
    <ligand>
        <name>[4Fe-4S] cluster</name>
        <dbReference type="ChEBI" id="CHEBI:49883"/>
        <label>2</label>
        <note>4Fe-4S-substrate</note>
    </ligand>
</feature>
<comment type="pathway">
    <text evidence="12">Cofactor biosynthesis; molybdopterin biosynthesis.</text>
</comment>
<dbReference type="GO" id="GO:0061799">
    <property type="term" value="F:cyclic pyranopterin monophosphate synthase activity"/>
    <property type="evidence" value="ECO:0007669"/>
    <property type="project" value="TreeGrafter"/>
</dbReference>
<feature type="binding site" evidence="12">
    <location>
        <position position="13"/>
    </location>
    <ligand>
        <name>GTP</name>
        <dbReference type="ChEBI" id="CHEBI:37565"/>
    </ligand>
</feature>
<feature type="binding site" evidence="12">
    <location>
        <begin position="255"/>
        <end position="257"/>
    </location>
    <ligand>
        <name>GTP</name>
        <dbReference type="ChEBI" id="CHEBI:37565"/>
    </ligand>
</feature>
<evidence type="ECO:0000256" key="5">
    <source>
        <dbReference type="ARBA" id="ARBA00022741"/>
    </source>
</evidence>
<keyword evidence="2 12" id="KW-0004">4Fe-4S</keyword>
<protein>
    <recommendedName>
        <fullName evidence="1 12">GTP 3',8-cyclase</fullName>
        <ecNumber evidence="1 12">4.1.99.22</ecNumber>
    </recommendedName>
    <alternativeName>
        <fullName evidence="12">Molybdenum cofactor biosynthesis protein A</fullName>
    </alternativeName>
</protein>
<evidence type="ECO:0000256" key="1">
    <source>
        <dbReference type="ARBA" id="ARBA00012167"/>
    </source>
</evidence>
<feature type="domain" description="Radical SAM core" evidence="13">
    <location>
        <begin position="4"/>
        <end position="216"/>
    </location>
</feature>
<dbReference type="Gene3D" id="3.20.20.70">
    <property type="entry name" value="Aldolase class I"/>
    <property type="match status" value="1"/>
</dbReference>
<dbReference type="PANTHER" id="PTHR22960">
    <property type="entry name" value="MOLYBDOPTERIN COFACTOR SYNTHESIS PROTEIN A"/>
    <property type="match status" value="1"/>
</dbReference>
<dbReference type="SMART" id="SM00729">
    <property type="entry name" value="Elp3"/>
    <property type="match status" value="1"/>
</dbReference>
<dbReference type="NCBIfam" id="TIGR02666">
    <property type="entry name" value="moaA"/>
    <property type="match status" value="1"/>
</dbReference>
<dbReference type="Pfam" id="PF04055">
    <property type="entry name" value="Radical_SAM"/>
    <property type="match status" value="1"/>
</dbReference>
<evidence type="ECO:0000256" key="10">
    <source>
        <dbReference type="ARBA" id="ARBA00023239"/>
    </source>
</evidence>
<dbReference type="PROSITE" id="PS51918">
    <property type="entry name" value="RADICAL_SAM"/>
    <property type="match status" value="1"/>
</dbReference>
<dbReference type="SFLD" id="SFLDG01383">
    <property type="entry name" value="cyclic_pyranopterin_phosphate"/>
    <property type="match status" value="1"/>
</dbReference>
<evidence type="ECO:0000256" key="3">
    <source>
        <dbReference type="ARBA" id="ARBA00022691"/>
    </source>
</evidence>
<proteinExistence type="inferred from homology"/>
<dbReference type="GO" id="GO:0005525">
    <property type="term" value="F:GTP binding"/>
    <property type="evidence" value="ECO:0007669"/>
    <property type="project" value="UniProtKB-UniRule"/>
</dbReference>
<evidence type="ECO:0000256" key="7">
    <source>
        <dbReference type="ARBA" id="ARBA00023014"/>
    </source>
</evidence>
<comment type="cofactor">
    <cofactor evidence="12">
        <name>[4Fe-4S] cluster</name>
        <dbReference type="ChEBI" id="CHEBI:49883"/>
    </cofactor>
    <text evidence="12">Binds 2 [4Fe-4S] clusters. Binds 1 [4Fe-4S] cluster coordinated with 3 cysteines and an exchangeable S-adenosyl-L-methionine and 1 [4Fe-4S] cluster coordinated with 3 cysteines and the GTP-derived substrate.</text>
</comment>
<dbReference type="InterPro" id="IPR040064">
    <property type="entry name" value="MoaA-like"/>
</dbReference>
<feature type="binding site" evidence="12">
    <location>
        <position position="26"/>
    </location>
    <ligand>
        <name>S-adenosyl-L-methionine</name>
        <dbReference type="ChEBI" id="CHEBI:59789"/>
    </ligand>
</feature>
<evidence type="ECO:0000256" key="12">
    <source>
        <dbReference type="HAMAP-Rule" id="MF_01225"/>
    </source>
</evidence>